<protein>
    <recommendedName>
        <fullName evidence="3">Metallo-beta-lactamase domain-containing protein 1</fullName>
    </recommendedName>
    <alternativeName>
        <fullName evidence="4">Endoribonuclease MBLAC1</fullName>
    </alternativeName>
</protein>
<dbReference type="OrthoDB" id="10250730at2759"/>
<keyword evidence="11" id="KW-1185">Reference proteome</keyword>
<proteinExistence type="predicted"/>
<dbReference type="InterPro" id="IPR039344">
    <property type="entry name" value="MBLAC1"/>
</dbReference>
<evidence type="ECO:0000256" key="3">
    <source>
        <dbReference type="ARBA" id="ARBA00014856"/>
    </source>
</evidence>
<dbReference type="SUPFAM" id="SSF56281">
    <property type="entry name" value="Metallo-hydrolase/oxidoreductase"/>
    <property type="match status" value="1"/>
</dbReference>
<feature type="compositionally biased region" description="Basic residues" evidence="7">
    <location>
        <begin position="123"/>
        <end position="136"/>
    </location>
</feature>
<sequence length="578" mass="64833">MFQNLVIIAILAIFSTADETDDSLRNVGLGPDELAMLDDFEVKLLRDSIRGVGSVSRGYNLQSEKAPSGFDFGAFPGIRGTKQLATDDVVVPVGGAFAEDSADLVTPPQLFQVHKDEDVTTAKPKHKLKARRKKPKKSDPRKEGNTDTDITPAQQKRLEVLIEMLLQKKRKLSQLSKPDEWEDIEPQTDAPATEKATKTVTKRPVTLTQKSEFTVSVDGATKPPSGRRGLSMITEQEEEDEAEFVVTEKQKEPEPTPAPVKKSQVFRGDEKINRPANTDEVLNGQLIDNEVEAKNPQDWEDKMRALTRELGFVLQKLRIEKEESRKLNKTNFDPKPPTIVEVKTIDANTNNLDDNDRAPQQRKAFISILREGVARQTDINEYVFTASITLIRDGNKIILVDTGLATDINGHTDLLNKLSKLSISPPQVNYVITTHGHPDHSGNTNDFPDAIHFQGNMLHHHIKFNFSDLFEKDSHQLTPNVQLIKTPGHTPDDISVLVKNTDKYGTVAVAGDVFIAEEDMEFPLMWKPMAWNERIQEKSRQRLLCDADYIIPGHGKVFKVKDEMRIKAQCASQWGRGV</sequence>
<dbReference type="EMBL" id="CAJFCV020000006">
    <property type="protein sequence ID" value="CAG9131998.1"/>
    <property type="molecule type" value="Genomic_DNA"/>
</dbReference>
<feature type="region of interest" description="Disordered" evidence="7">
    <location>
        <begin position="115"/>
        <end position="154"/>
    </location>
</feature>
<dbReference type="Pfam" id="PF00753">
    <property type="entry name" value="Lactamase_B"/>
    <property type="match status" value="1"/>
</dbReference>
<dbReference type="SMART" id="SM00849">
    <property type="entry name" value="Lactamase_B"/>
    <property type="match status" value="1"/>
</dbReference>
<comment type="catalytic activity">
    <reaction evidence="5">
        <text>a ribonucleotidyl-ribonucleotide-RNA + H2O = a 3'-end ribonucleotide-RNA + a 5'-end 5'-phospho-ribonucleoside-RNA + H(+)</text>
        <dbReference type="Rhea" id="RHEA:68096"/>
        <dbReference type="Rhea" id="RHEA-COMP:15179"/>
        <dbReference type="Rhea" id="RHEA-COMP:17355"/>
        <dbReference type="Rhea" id="RHEA-COMP:17428"/>
        <dbReference type="ChEBI" id="CHEBI:15377"/>
        <dbReference type="ChEBI" id="CHEBI:15378"/>
        <dbReference type="ChEBI" id="CHEBI:74896"/>
        <dbReference type="ChEBI" id="CHEBI:138282"/>
        <dbReference type="ChEBI" id="CHEBI:173118"/>
    </reaction>
    <physiologicalReaction direction="left-to-right" evidence="5">
        <dbReference type="Rhea" id="RHEA:68097"/>
    </physiologicalReaction>
</comment>
<keyword evidence="8" id="KW-0732">Signal</keyword>
<evidence type="ECO:0000256" key="4">
    <source>
        <dbReference type="ARBA" id="ARBA00032988"/>
    </source>
</evidence>
<name>A0A7I8X9J9_BURXY</name>
<comment type="function">
    <text evidence="6">Endoribonuclease that catalyzes the hydrolysis of histone-coding pre-mRNA 3'-end. Involved in histone pre-mRNA processing during the S-phase of the cell cycle, which is required for entering/progressing through S-phase. Cleaves histone pre-mRNA at a major and a minor cleavage site after the 5'-ACCCA-3' and the 5'-ACCCACA-3' sequence, respectively, and located downstream of the stem-loop. May require the presence of the HDE element located at the histone pre-RNA 3'-end to avoid non-specific cleavage.</text>
</comment>
<evidence type="ECO:0000256" key="7">
    <source>
        <dbReference type="SAM" id="MobiDB-lite"/>
    </source>
</evidence>
<dbReference type="CDD" id="cd07711">
    <property type="entry name" value="MBLAC1-like_MBL-fold"/>
    <property type="match status" value="1"/>
</dbReference>
<feature type="domain" description="Metallo-beta-lactamase" evidence="9">
    <location>
        <begin position="385"/>
        <end position="554"/>
    </location>
</feature>
<evidence type="ECO:0000256" key="6">
    <source>
        <dbReference type="ARBA" id="ARBA00045869"/>
    </source>
</evidence>
<evidence type="ECO:0000313" key="11">
    <source>
        <dbReference type="Proteomes" id="UP000659654"/>
    </source>
</evidence>
<evidence type="ECO:0000256" key="2">
    <source>
        <dbReference type="ARBA" id="ARBA00011738"/>
    </source>
</evidence>
<feature type="signal peptide" evidence="8">
    <location>
        <begin position="1"/>
        <end position="17"/>
    </location>
</feature>
<accession>A0A7I8X9J9</accession>
<organism evidence="10 11">
    <name type="scientific">Bursaphelenchus xylophilus</name>
    <name type="common">Pinewood nematode worm</name>
    <name type="synonym">Aphelenchoides xylophilus</name>
    <dbReference type="NCBI Taxonomy" id="6326"/>
    <lineage>
        <taxon>Eukaryota</taxon>
        <taxon>Metazoa</taxon>
        <taxon>Ecdysozoa</taxon>
        <taxon>Nematoda</taxon>
        <taxon>Chromadorea</taxon>
        <taxon>Rhabditida</taxon>
        <taxon>Tylenchina</taxon>
        <taxon>Tylenchomorpha</taxon>
        <taxon>Aphelenchoidea</taxon>
        <taxon>Aphelenchoididae</taxon>
        <taxon>Bursaphelenchus</taxon>
    </lineage>
</organism>
<reference evidence="10" key="1">
    <citation type="submission" date="2020-09" db="EMBL/GenBank/DDBJ databases">
        <authorList>
            <person name="Kikuchi T."/>
        </authorList>
    </citation>
    <scope>NUCLEOTIDE SEQUENCE</scope>
    <source>
        <strain evidence="10">Ka4C1</strain>
    </source>
</reference>
<evidence type="ECO:0000313" key="10">
    <source>
        <dbReference type="EMBL" id="CAD5235565.1"/>
    </source>
</evidence>
<dbReference type="Gene3D" id="3.60.15.10">
    <property type="entry name" value="Ribonuclease Z/Hydroxyacylglutathione hydrolase-like"/>
    <property type="match status" value="1"/>
</dbReference>
<dbReference type="PANTHER" id="PTHR23200">
    <property type="entry name" value="METALLO-BETA-LACTAMASE DOMAIN-CONTAINING PROTEIN 1"/>
    <property type="match status" value="1"/>
</dbReference>
<dbReference type="Proteomes" id="UP000582659">
    <property type="component" value="Unassembled WGS sequence"/>
</dbReference>
<comment type="subunit">
    <text evidence="2">Homodimer.</text>
</comment>
<feature type="chain" id="PRO_5035385033" description="Metallo-beta-lactamase domain-containing protein 1" evidence="8">
    <location>
        <begin position="18"/>
        <end position="578"/>
    </location>
</feature>
<evidence type="ECO:0000256" key="1">
    <source>
        <dbReference type="ARBA" id="ARBA00004514"/>
    </source>
</evidence>
<dbReference type="InterPro" id="IPR036866">
    <property type="entry name" value="RibonucZ/Hydroxyglut_hydro"/>
</dbReference>
<feature type="region of interest" description="Disordered" evidence="7">
    <location>
        <begin position="174"/>
        <end position="203"/>
    </location>
</feature>
<dbReference type="InterPro" id="IPR001279">
    <property type="entry name" value="Metallo-B-lactamas"/>
</dbReference>
<comment type="subcellular location">
    <subcellularLocation>
        <location evidence="1">Cytoplasm</location>
        <location evidence="1">Cytosol</location>
    </subcellularLocation>
</comment>
<dbReference type="Proteomes" id="UP000659654">
    <property type="component" value="Unassembled WGS sequence"/>
</dbReference>
<dbReference type="AlphaFoldDB" id="A0A7I8X9J9"/>
<dbReference type="SMR" id="A0A7I8X9J9"/>
<evidence type="ECO:0000256" key="8">
    <source>
        <dbReference type="SAM" id="SignalP"/>
    </source>
</evidence>
<dbReference type="EMBL" id="CAJFDI010000006">
    <property type="protein sequence ID" value="CAD5235565.1"/>
    <property type="molecule type" value="Genomic_DNA"/>
</dbReference>
<gene>
    <name evidence="10" type="ORF">BXYJ_LOCUS15656</name>
</gene>
<evidence type="ECO:0000259" key="9">
    <source>
        <dbReference type="SMART" id="SM00849"/>
    </source>
</evidence>
<dbReference type="GO" id="GO:0005829">
    <property type="term" value="C:cytosol"/>
    <property type="evidence" value="ECO:0007669"/>
    <property type="project" value="UniProtKB-SubCell"/>
</dbReference>
<comment type="caution">
    <text evidence="10">The sequence shown here is derived from an EMBL/GenBank/DDBJ whole genome shotgun (WGS) entry which is preliminary data.</text>
</comment>
<evidence type="ECO:0000256" key="5">
    <source>
        <dbReference type="ARBA" id="ARBA00044690"/>
    </source>
</evidence>
<dbReference type="PANTHER" id="PTHR23200:SF48">
    <property type="entry name" value="METALLO-BETA-LACTAMASE DOMAIN-CONTAINING PROTEIN 1"/>
    <property type="match status" value="1"/>
</dbReference>